<dbReference type="InterPro" id="IPR001867">
    <property type="entry name" value="OmpR/PhoB-type_DNA-bd"/>
</dbReference>
<dbReference type="InterPro" id="IPR036388">
    <property type="entry name" value="WH-like_DNA-bd_sf"/>
</dbReference>
<dbReference type="PROSITE" id="PS50110">
    <property type="entry name" value="RESPONSE_REGULATORY"/>
    <property type="match status" value="1"/>
</dbReference>
<feature type="DNA-binding region" description="OmpR/PhoB-type" evidence="7">
    <location>
        <begin position="132"/>
        <end position="226"/>
    </location>
</feature>
<dbReference type="PANTHER" id="PTHR48111:SF1">
    <property type="entry name" value="TWO-COMPONENT RESPONSE REGULATOR ORR33"/>
    <property type="match status" value="1"/>
</dbReference>
<evidence type="ECO:0000259" key="8">
    <source>
        <dbReference type="PROSITE" id="PS50110"/>
    </source>
</evidence>
<dbReference type="SUPFAM" id="SSF52172">
    <property type="entry name" value="CheY-like"/>
    <property type="match status" value="1"/>
</dbReference>
<evidence type="ECO:0000256" key="3">
    <source>
        <dbReference type="ARBA" id="ARBA00023015"/>
    </source>
</evidence>
<name>A0ABY5E9W2_9BACT</name>
<dbReference type="Gene3D" id="3.40.50.2300">
    <property type="match status" value="1"/>
</dbReference>
<dbReference type="InterPro" id="IPR039420">
    <property type="entry name" value="WalR-like"/>
</dbReference>
<evidence type="ECO:0000256" key="4">
    <source>
        <dbReference type="ARBA" id="ARBA00023125"/>
    </source>
</evidence>
<keyword evidence="1 6" id="KW-0597">Phosphoprotein</keyword>
<dbReference type="Pfam" id="PF00486">
    <property type="entry name" value="Trans_reg_C"/>
    <property type="match status" value="1"/>
</dbReference>
<evidence type="ECO:0000313" key="11">
    <source>
        <dbReference type="Proteomes" id="UP001060012"/>
    </source>
</evidence>
<proteinExistence type="predicted"/>
<dbReference type="PROSITE" id="PS51755">
    <property type="entry name" value="OMPR_PHOB"/>
    <property type="match status" value="1"/>
</dbReference>
<sequence>MDKILLEELKNIPILCVEDEDGIRQIVVETLKYYFDEVYEARSGEEAFEIYEDYKPKIILSDIQMKDGDGIEFVKKVRKEDTNTFIIMLTAYSNEEYLVDLINLNINHFILKPLNLKKLNEVLLKYINLKAKPITLCKDLVLDLQKRELIYKNEETIFLRKREKDFLQILFEKKDSILTYEEIELELWHDKHMTSHALKSFIKDLRHKLPINVIKNVPQEGYTLAKF</sequence>
<feature type="domain" description="OmpR/PhoB-type" evidence="9">
    <location>
        <begin position="132"/>
        <end position="226"/>
    </location>
</feature>
<organism evidence="10 11">
    <name type="scientific">Arcobacter roscoffensis</name>
    <dbReference type="NCBI Taxonomy" id="2961520"/>
    <lineage>
        <taxon>Bacteria</taxon>
        <taxon>Pseudomonadati</taxon>
        <taxon>Campylobacterota</taxon>
        <taxon>Epsilonproteobacteria</taxon>
        <taxon>Campylobacterales</taxon>
        <taxon>Arcobacteraceae</taxon>
        <taxon>Arcobacter</taxon>
    </lineage>
</organism>
<keyword evidence="5" id="KW-0804">Transcription</keyword>
<dbReference type="Gene3D" id="1.10.10.10">
    <property type="entry name" value="Winged helix-like DNA-binding domain superfamily/Winged helix DNA-binding domain"/>
    <property type="match status" value="1"/>
</dbReference>
<dbReference type="InterPro" id="IPR001789">
    <property type="entry name" value="Sig_transdc_resp-reg_receiver"/>
</dbReference>
<reference evidence="10" key="1">
    <citation type="submission" date="2022-07" db="EMBL/GenBank/DDBJ databases">
        <title>Arcobacter roscoffensis sp. nov., a marine bacterium isolated from coastal seawater collected from Roscoff, France.</title>
        <authorList>
            <person name="Pascual J."/>
            <person name="Lepeaux C."/>
            <person name="Methner A."/>
            <person name="Overmann J."/>
        </authorList>
    </citation>
    <scope>NUCLEOTIDE SEQUENCE</scope>
    <source>
        <strain evidence="10">ARW1-2F2</strain>
    </source>
</reference>
<accession>A0ABY5E9W2</accession>
<dbReference type="Pfam" id="PF00072">
    <property type="entry name" value="Response_reg"/>
    <property type="match status" value="1"/>
</dbReference>
<dbReference type="SMART" id="SM00862">
    <property type="entry name" value="Trans_reg_C"/>
    <property type="match status" value="1"/>
</dbReference>
<keyword evidence="11" id="KW-1185">Reference proteome</keyword>
<protein>
    <submittedName>
        <fullName evidence="10">Response regulator transcription factor</fullName>
    </submittedName>
</protein>
<dbReference type="RefSeq" id="WP_254577694.1">
    <property type="nucleotide sequence ID" value="NZ_CP100595.1"/>
</dbReference>
<dbReference type="InterPro" id="IPR011006">
    <property type="entry name" value="CheY-like_superfamily"/>
</dbReference>
<evidence type="ECO:0000256" key="7">
    <source>
        <dbReference type="PROSITE-ProRule" id="PRU01091"/>
    </source>
</evidence>
<evidence type="ECO:0000256" key="6">
    <source>
        <dbReference type="PROSITE-ProRule" id="PRU00169"/>
    </source>
</evidence>
<gene>
    <name evidence="10" type="ORF">NJU99_05330</name>
</gene>
<evidence type="ECO:0000313" key="10">
    <source>
        <dbReference type="EMBL" id="UTJ07520.1"/>
    </source>
</evidence>
<dbReference type="EMBL" id="CP100595">
    <property type="protein sequence ID" value="UTJ07520.1"/>
    <property type="molecule type" value="Genomic_DNA"/>
</dbReference>
<dbReference type="SMART" id="SM00448">
    <property type="entry name" value="REC"/>
    <property type="match status" value="1"/>
</dbReference>
<evidence type="ECO:0000256" key="5">
    <source>
        <dbReference type="ARBA" id="ARBA00023163"/>
    </source>
</evidence>
<keyword evidence="3" id="KW-0805">Transcription regulation</keyword>
<dbReference type="SUPFAM" id="SSF46894">
    <property type="entry name" value="C-terminal effector domain of the bipartite response regulators"/>
    <property type="match status" value="1"/>
</dbReference>
<dbReference type="InterPro" id="IPR016032">
    <property type="entry name" value="Sig_transdc_resp-reg_C-effctor"/>
</dbReference>
<keyword evidence="4 7" id="KW-0238">DNA-binding</keyword>
<evidence type="ECO:0000259" key="9">
    <source>
        <dbReference type="PROSITE" id="PS51755"/>
    </source>
</evidence>
<evidence type="ECO:0000256" key="1">
    <source>
        <dbReference type="ARBA" id="ARBA00022553"/>
    </source>
</evidence>
<feature type="domain" description="Response regulatory" evidence="8">
    <location>
        <begin position="13"/>
        <end position="127"/>
    </location>
</feature>
<keyword evidence="2" id="KW-0902">Two-component regulatory system</keyword>
<evidence type="ECO:0000256" key="2">
    <source>
        <dbReference type="ARBA" id="ARBA00023012"/>
    </source>
</evidence>
<feature type="modified residue" description="4-aspartylphosphate" evidence="6">
    <location>
        <position position="62"/>
    </location>
</feature>
<dbReference type="PANTHER" id="PTHR48111">
    <property type="entry name" value="REGULATOR OF RPOS"/>
    <property type="match status" value="1"/>
</dbReference>
<dbReference type="Proteomes" id="UP001060012">
    <property type="component" value="Chromosome"/>
</dbReference>